<sequence length="300" mass="36222">MIKWNRTLCFIILLFSIFILLFLFCNIQRTFSNIINIYDCKLSHIESDDFFCEIDNDWYRRKKLFYLQHNRNRYLNSTYMFFQDNYEPTFSCQFEQRLGINGDGGKWICDVYRLKQLKSCLIYSLGSNGEFSFENEIKHYLPNCDIHTFDMKEFNCTDMCTFHKVNIGSGFDGTKTLRMIMSELNHSQHHIDILKIDVEGSEYEFFDNLFNTSDHLSQNIRQILVEIHLSTIIRQVNNTPVYDFEKIHHLFDLFHKNHFVIFHKEVNLYNPHQAFEFSFIRLNEKFFQIKNYSTSIEHLR</sequence>
<feature type="domain" description="Methyltransferase" evidence="1">
    <location>
        <begin position="44"/>
        <end position="281"/>
    </location>
</feature>
<organism evidence="2 4">
    <name type="scientific">Rotaria sordida</name>
    <dbReference type="NCBI Taxonomy" id="392033"/>
    <lineage>
        <taxon>Eukaryota</taxon>
        <taxon>Metazoa</taxon>
        <taxon>Spiralia</taxon>
        <taxon>Gnathifera</taxon>
        <taxon>Rotifera</taxon>
        <taxon>Eurotatoria</taxon>
        <taxon>Bdelloidea</taxon>
        <taxon>Philodinida</taxon>
        <taxon>Philodinidae</taxon>
        <taxon>Rotaria</taxon>
    </lineage>
</organism>
<name>A0A814BIU9_9BILA</name>
<dbReference type="PANTHER" id="PTHR32026:SF27">
    <property type="entry name" value="METHYLTRANSFERASE FKBM DOMAIN-CONTAINING PROTEIN-RELATED"/>
    <property type="match status" value="1"/>
</dbReference>
<dbReference type="InterPro" id="IPR025714">
    <property type="entry name" value="Methyltranfer_dom"/>
</dbReference>
<evidence type="ECO:0000313" key="2">
    <source>
        <dbReference type="EMBL" id="CAF0928120.1"/>
    </source>
</evidence>
<dbReference type="InterPro" id="IPR026913">
    <property type="entry name" value="METTL24"/>
</dbReference>
<evidence type="ECO:0000313" key="4">
    <source>
        <dbReference type="Proteomes" id="UP000663864"/>
    </source>
</evidence>
<dbReference type="PANTHER" id="PTHR32026">
    <property type="entry name" value="METHYLTRANSFERASE-LIKE PROTEIN 24"/>
    <property type="match status" value="1"/>
</dbReference>
<protein>
    <recommendedName>
        <fullName evidence="1">Methyltransferase domain-containing protein</fullName>
    </recommendedName>
</protein>
<accession>A0A814BIU9</accession>
<dbReference type="Proteomes" id="UP000663864">
    <property type="component" value="Unassembled WGS sequence"/>
</dbReference>
<dbReference type="AlphaFoldDB" id="A0A814BIU9"/>
<dbReference type="EMBL" id="CAJNOT010000289">
    <property type="protein sequence ID" value="CAF0928120.1"/>
    <property type="molecule type" value="Genomic_DNA"/>
</dbReference>
<evidence type="ECO:0000259" key="1">
    <source>
        <dbReference type="Pfam" id="PF13383"/>
    </source>
</evidence>
<evidence type="ECO:0000313" key="3">
    <source>
        <dbReference type="EMBL" id="CAF3838238.1"/>
    </source>
</evidence>
<dbReference type="Proteomes" id="UP000663836">
    <property type="component" value="Unassembled WGS sequence"/>
</dbReference>
<dbReference type="InterPro" id="IPR029063">
    <property type="entry name" value="SAM-dependent_MTases_sf"/>
</dbReference>
<dbReference type="EMBL" id="CAJOBD010001881">
    <property type="protein sequence ID" value="CAF3838238.1"/>
    <property type="molecule type" value="Genomic_DNA"/>
</dbReference>
<reference evidence="2" key="1">
    <citation type="submission" date="2021-02" db="EMBL/GenBank/DDBJ databases">
        <authorList>
            <person name="Nowell W R."/>
        </authorList>
    </citation>
    <scope>NUCLEOTIDE SEQUENCE</scope>
</reference>
<dbReference type="Gene3D" id="3.40.50.150">
    <property type="entry name" value="Vaccinia Virus protein VP39"/>
    <property type="match status" value="1"/>
</dbReference>
<gene>
    <name evidence="3" type="ORF">JBS370_LOCUS17487</name>
    <name evidence="2" type="ORF">ZHD862_LOCUS8778</name>
</gene>
<comment type="caution">
    <text evidence="2">The sequence shown here is derived from an EMBL/GenBank/DDBJ whole genome shotgun (WGS) entry which is preliminary data.</text>
</comment>
<dbReference type="Pfam" id="PF13383">
    <property type="entry name" value="Methyltransf_22"/>
    <property type="match status" value="1"/>
</dbReference>
<proteinExistence type="predicted"/>